<dbReference type="RefSeq" id="WP_253255778.1">
    <property type="nucleotide sequence ID" value="NZ_MVJN01000003.1"/>
</dbReference>
<evidence type="ECO:0000256" key="1">
    <source>
        <dbReference type="ARBA" id="ARBA00006484"/>
    </source>
</evidence>
<protein>
    <submittedName>
        <fullName evidence="3">Pteridine reductase</fullName>
    </submittedName>
</protein>
<dbReference type="Gene3D" id="3.40.50.720">
    <property type="entry name" value="NAD(P)-binding Rossmann-like Domain"/>
    <property type="match status" value="1"/>
</dbReference>
<dbReference type="Proteomes" id="UP000249458">
    <property type="component" value="Unassembled WGS sequence"/>
</dbReference>
<gene>
    <name evidence="3" type="ORF">B1207_03815</name>
</gene>
<dbReference type="PRINTS" id="PR00080">
    <property type="entry name" value="SDRFAMILY"/>
</dbReference>
<dbReference type="InterPro" id="IPR002347">
    <property type="entry name" value="SDR_fam"/>
</dbReference>
<dbReference type="EMBL" id="MVJN01000003">
    <property type="protein sequence ID" value="RAP37312.1"/>
    <property type="molecule type" value="Genomic_DNA"/>
</dbReference>
<comment type="similarity">
    <text evidence="1">Belongs to the short-chain dehydrogenases/reductases (SDR) family.</text>
</comment>
<dbReference type="SUPFAM" id="SSF51735">
    <property type="entry name" value="NAD(P)-binding Rossmann-fold domains"/>
    <property type="match status" value="1"/>
</dbReference>
<dbReference type="GO" id="GO:0016491">
    <property type="term" value="F:oxidoreductase activity"/>
    <property type="evidence" value="ECO:0007669"/>
    <property type="project" value="UniProtKB-KW"/>
</dbReference>
<reference evidence="3 4" key="1">
    <citation type="submission" date="2017-02" db="EMBL/GenBank/DDBJ databases">
        <title>Legionella quilivanii strain from human: case report and whole genome sequencing analysis.</title>
        <authorList>
            <person name="Lalancette C."/>
            <person name="Leduc J.-M."/>
            <person name="Levesque S."/>
            <person name="Fournier E."/>
            <person name="Saoud J."/>
            <person name="Faucher S.P."/>
            <person name="Bernard K."/>
            <person name="Martineau C."/>
            <person name="Longtin J."/>
        </authorList>
    </citation>
    <scope>NUCLEOTIDE SEQUENCE [LARGE SCALE GENOMIC DNA]</scope>
    <source>
        <strain evidence="3 4">ID143958</strain>
    </source>
</reference>
<accession>A0A364LKS6</accession>
<dbReference type="PANTHER" id="PTHR43639">
    <property type="entry name" value="OXIDOREDUCTASE, SHORT-CHAIN DEHYDROGENASE/REDUCTASE FAMILY (AFU_ORTHOLOGUE AFUA_5G02870)"/>
    <property type="match status" value="1"/>
</dbReference>
<dbReference type="AlphaFoldDB" id="A0A364LKS6"/>
<dbReference type="NCBIfam" id="NF006598">
    <property type="entry name" value="PRK09135.1"/>
    <property type="match status" value="1"/>
</dbReference>
<evidence type="ECO:0000313" key="4">
    <source>
        <dbReference type="Proteomes" id="UP000249458"/>
    </source>
</evidence>
<proteinExistence type="inferred from homology"/>
<dbReference type="InterPro" id="IPR036291">
    <property type="entry name" value="NAD(P)-bd_dom_sf"/>
</dbReference>
<comment type="caution">
    <text evidence="3">The sequence shown here is derived from an EMBL/GenBank/DDBJ whole genome shotgun (WGS) entry which is preliminary data.</text>
</comment>
<dbReference type="Pfam" id="PF13561">
    <property type="entry name" value="adh_short_C2"/>
    <property type="match status" value="1"/>
</dbReference>
<organism evidence="3 4">
    <name type="scientific">Legionella quinlivanii</name>
    <dbReference type="NCBI Taxonomy" id="45073"/>
    <lineage>
        <taxon>Bacteria</taxon>
        <taxon>Pseudomonadati</taxon>
        <taxon>Pseudomonadota</taxon>
        <taxon>Gammaproteobacteria</taxon>
        <taxon>Legionellales</taxon>
        <taxon>Legionellaceae</taxon>
        <taxon>Legionella</taxon>
    </lineage>
</organism>
<dbReference type="PRINTS" id="PR00081">
    <property type="entry name" value="GDHRDH"/>
</dbReference>
<name>A0A364LKS6_9GAMM</name>
<evidence type="ECO:0000313" key="3">
    <source>
        <dbReference type="EMBL" id="RAP37312.1"/>
    </source>
</evidence>
<sequence>MNQDRKQVRKVALITGAARRIGAVIAGHLHQAGYRVAIHYHQSKAEADSLALHFNRQQADSAQIFCQNLFSLEKGEQLIEPVINWAGRLDLLVNNASQFTKNHFENFDESLWHTLFKLNVQVPYQLSQAALPYLKKQQGAIVNITDIHAEIPLKEYAIYCQTKAALLMQTRALAKEFAPKVRVNAVAPGSIAWPEKENSLSEQIQQKIIDETLLKRHGHPDFIAEAVLAIVKNEFITGQVLNVDGGRSLR</sequence>
<keyword evidence="2" id="KW-0560">Oxidoreductase</keyword>
<evidence type="ECO:0000256" key="2">
    <source>
        <dbReference type="ARBA" id="ARBA00023002"/>
    </source>
</evidence>
<dbReference type="PANTHER" id="PTHR43639:SF1">
    <property type="entry name" value="SHORT-CHAIN DEHYDROGENASE_REDUCTASE FAMILY PROTEIN"/>
    <property type="match status" value="1"/>
</dbReference>